<dbReference type="AlphaFoldDB" id="A0A521DPZ6"/>
<evidence type="ECO:0000313" key="3">
    <source>
        <dbReference type="Proteomes" id="UP000317484"/>
    </source>
</evidence>
<organism evidence="2 3">
    <name type="scientific">Geodermatophilus aquaeductus</name>
    <dbReference type="NCBI Taxonomy" id="1564161"/>
    <lineage>
        <taxon>Bacteria</taxon>
        <taxon>Bacillati</taxon>
        <taxon>Actinomycetota</taxon>
        <taxon>Actinomycetes</taxon>
        <taxon>Geodermatophilales</taxon>
        <taxon>Geodermatophilaceae</taxon>
        <taxon>Geodermatophilus</taxon>
    </lineage>
</organism>
<gene>
    <name evidence="2" type="ORF">SAMN06273567_103406</name>
</gene>
<reference evidence="2 3" key="1">
    <citation type="submission" date="2017-05" db="EMBL/GenBank/DDBJ databases">
        <authorList>
            <person name="Varghese N."/>
            <person name="Submissions S."/>
        </authorList>
    </citation>
    <scope>NUCLEOTIDE SEQUENCE [LARGE SCALE GENOMIC DNA]</scope>
    <source>
        <strain evidence="2 3">DSM 46834</strain>
    </source>
</reference>
<dbReference type="Proteomes" id="UP000317484">
    <property type="component" value="Unassembled WGS sequence"/>
</dbReference>
<evidence type="ECO:0000259" key="1">
    <source>
        <dbReference type="Pfam" id="PF04993"/>
    </source>
</evidence>
<proteinExistence type="predicted"/>
<sequence>MVGGGLSFSVGGRMVCGVTATALAVRVGADAVPALLAEPHVGPMVLGGRQVRAFVLVEPAGYAADAGLARWLRRGLAVAAGLH</sequence>
<feature type="domain" description="TfoX N-terminal" evidence="1">
    <location>
        <begin position="4"/>
        <end position="78"/>
    </location>
</feature>
<dbReference type="RefSeq" id="WP_142458490.1">
    <property type="nucleotide sequence ID" value="NZ_FXTJ01000003.1"/>
</dbReference>
<evidence type="ECO:0000313" key="2">
    <source>
        <dbReference type="EMBL" id="SMO73635.1"/>
    </source>
</evidence>
<accession>A0A521DPZ6</accession>
<dbReference type="EMBL" id="FXTJ01000003">
    <property type="protein sequence ID" value="SMO73635.1"/>
    <property type="molecule type" value="Genomic_DNA"/>
</dbReference>
<protein>
    <submittedName>
        <fullName evidence="2">TfoX N-terminal domain-containing protein</fullName>
    </submittedName>
</protein>
<keyword evidence="3" id="KW-1185">Reference proteome</keyword>
<dbReference type="InterPro" id="IPR007076">
    <property type="entry name" value="TfoX_N"/>
</dbReference>
<name>A0A521DPZ6_9ACTN</name>
<dbReference type="Pfam" id="PF04993">
    <property type="entry name" value="TfoX_N"/>
    <property type="match status" value="1"/>
</dbReference>